<dbReference type="InterPro" id="IPR040976">
    <property type="entry name" value="Pkinase_fungal"/>
</dbReference>
<evidence type="ECO:0000259" key="1">
    <source>
        <dbReference type="Pfam" id="PF17667"/>
    </source>
</evidence>
<name>A0A5C3NWW3_9APHY</name>
<gene>
    <name evidence="2" type="ORF">K466DRAFT_318483</name>
</gene>
<feature type="domain" description="Fungal-type protein kinase" evidence="1">
    <location>
        <begin position="295"/>
        <end position="423"/>
    </location>
</feature>
<feature type="domain" description="Fungal-type protein kinase" evidence="1">
    <location>
        <begin position="105"/>
        <end position="231"/>
    </location>
</feature>
<sequence>MRSPFEVDLATFEARVLPVPPSTTQISPLDLKRAEQTIARIAEQFQSAGQEEALAFELESVFSGLTLPNGNKVNASIQRNAHDEDSPVVPSLGLYSGGRVAHRSLPDWNTIRVWVCLEMVDPRRTNDEARDIIESVVREVFARQPRRWIYSIHLLEGGLYCFRRDRSGTIVSKDVAMAEDPGMLVRLLWRFSQMTDEQLGLDLTASTVDLGSPYFALMEDTKEDKDGQDIDLDACEMDPFQNDHRQPSSTGPCVFAYQRRLFADSLTDDWPRYALEVGTERRKYLVGKPTYIADAHSTGTLVYIALDPVDRSFVTLKDKWRPLSADFESEGDILRTLQSRGVGGVPSAVRYSDIEGHQTWLELYSEENVRRKRKRDDKGTYKTPRPFERLQHCRLVEKEVLLPLDEFTCSFQLLRVISDCIRSESCRSFCIRLTLLHTP</sequence>
<proteinExistence type="predicted"/>
<organism evidence="2 3">
    <name type="scientific">Polyporus arcularius HHB13444</name>
    <dbReference type="NCBI Taxonomy" id="1314778"/>
    <lineage>
        <taxon>Eukaryota</taxon>
        <taxon>Fungi</taxon>
        <taxon>Dikarya</taxon>
        <taxon>Basidiomycota</taxon>
        <taxon>Agaricomycotina</taxon>
        <taxon>Agaricomycetes</taxon>
        <taxon>Polyporales</taxon>
        <taxon>Polyporaceae</taxon>
        <taxon>Polyporus</taxon>
    </lineage>
</organism>
<dbReference type="EMBL" id="ML211539">
    <property type="protein sequence ID" value="TFK81946.1"/>
    <property type="molecule type" value="Genomic_DNA"/>
</dbReference>
<dbReference type="Proteomes" id="UP000308197">
    <property type="component" value="Unassembled WGS sequence"/>
</dbReference>
<accession>A0A5C3NWW3</accession>
<evidence type="ECO:0000313" key="2">
    <source>
        <dbReference type="EMBL" id="TFK81946.1"/>
    </source>
</evidence>
<dbReference type="AlphaFoldDB" id="A0A5C3NWW3"/>
<protein>
    <recommendedName>
        <fullName evidence="1">Fungal-type protein kinase domain-containing protein</fullName>
    </recommendedName>
</protein>
<dbReference type="InParanoid" id="A0A5C3NWW3"/>
<reference evidence="2 3" key="1">
    <citation type="journal article" date="2019" name="Nat. Ecol. Evol.">
        <title>Megaphylogeny resolves global patterns of mushroom evolution.</title>
        <authorList>
            <person name="Varga T."/>
            <person name="Krizsan K."/>
            <person name="Foldi C."/>
            <person name="Dima B."/>
            <person name="Sanchez-Garcia M."/>
            <person name="Sanchez-Ramirez S."/>
            <person name="Szollosi G.J."/>
            <person name="Szarkandi J.G."/>
            <person name="Papp V."/>
            <person name="Albert L."/>
            <person name="Andreopoulos W."/>
            <person name="Angelini C."/>
            <person name="Antonin V."/>
            <person name="Barry K.W."/>
            <person name="Bougher N.L."/>
            <person name="Buchanan P."/>
            <person name="Buyck B."/>
            <person name="Bense V."/>
            <person name="Catcheside P."/>
            <person name="Chovatia M."/>
            <person name="Cooper J."/>
            <person name="Damon W."/>
            <person name="Desjardin D."/>
            <person name="Finy P."/>
            <person name="Geml J."/>
            <person name="Haridas S."/>
            <person name="Hughes K."/>
            <person name="Justo A."/>
            <person name="Karasinski D."/>
            <person name="Kautmanova I."/>
            <person name="Kiss B."/>
            <person name="Kocsube S."/>
            <person name="Kotiranta H."/>
            <person name="LaButti K.M."/>
            <person name="Lechner B.E."/>
            <person name="Liimatainen K."/>
            <person name="Lipzen A."/>
            <person name="Lukacs Z."/>
            <person name="Mihaltcheva S."/>
            <person name="Morgado L.N."/>
            <person name="Niskanen T."/>
            <person name="Noordeloos M.E."/>
            <person name="Ohm R.A."/>
            <person name="Ortiz-Santana B."/>
            <person name="Ovrebo C."/>
            <person name="Racz N."/>
            <person name="Riley R."/>
            <person name="Savchenko A."/>
            <person name="Shiryaev A."/>
            <person name="Soop K."/>
            <person name="Spirin V."/>
            <person name="Szebenyi C."/>
            <person name="Tomsovsky M."/>
            <person name="Tulloss R.E."/>
            <person name="Uehling J."/>
            <person name="Grigoriev I.V."/>
            <person name="Vagvolgyi C."/>
            <person name="Papp T."/>
            <person name="Martin F.M."/>
            <person name="Miettinen O."/>
            <person name="Hibbett D.S."/>
            <person name="Nagy L.G."/>
        </authorList>
    </citation>
    <scope>NUCLEOTIDE SEQUENCE [LARGE SCALE GENOMIC DNA]</scope>
    <source>
        <strain evidence="2 3">HHB13444</strain>
    </source>
</reference>
<keyword evidence="3" id="KW-1185">Reference proteome</keyword>
<dbReference type="Pfam" id="PF17667">
    <property type="entry name" value="Pkinase_fungal"/>
    <property type="match status" value="2"/>
</dbReference>
<evidence type="ECO:0000313" key="3">
    <source>
        <dbReference type="Proteomes" id="UP000308197"/>
    </source>
</evidence>